<dbReference type="VEuPathDB" id="ToxoDB:EMH_0011820"/>
<gene>
    <name evidence="12" type="ORF">EMH_0011820</name>
</gene>
<feature type="domain" description="Peptidase M1 membrane alanine aminopeptidase" evidence="9">
    <location>
        <begin position="1"/>
        <end position="203"/>
    </location>
</feature>
<keyword evidence="13" id="KW-1185">Reference proteome</keyword>
<dbReference type="Pfam" id="PF11940">
    <property type="entry name" value="DUF3458"/>
    <property type="match status" value="2"/>
</dbReference>
<feature type="domain" description="Peptidase M1 alanyl aminopeptidase Ig-like fold" evidence="10">
    <location>
        <begin position="307"/>
        <end position="344"/>
    </location>
</feature>
<evidence type="ECO:0000256" key="4">
    <source>
        <dbReference type="ARBA" id="ARBA00022670"/>
    </source>
</evidence>
<evidence type="ECO:0000256" key="8">
    <source>
        <dbReference type="ARBA" id="ARBA00023049"/>
    </source>
</evidence>
<dbReference type="Pfam" id="PF01433">
    <property type="entry name" value="Peptidase_M1"/>
    <property type="match status" value="1"/>
</dbReference>
<evidence type="ECO:0000256" key="3">
    <source>
        <dbReference type="ARBA" id="ARBA00022438"/>
    </source>
</evidence>
<dbReference type="Gene3D" id="2.60.40.1840">
    <property type="match status" value="2"/>
</dbReference>
<keyword evidence="6" id="KW-0378">Hydrolase</keyword>
<dbReference type="MEROPS" id="M01.005"/>
<dbReference type="InterPro" id="IPR001930">
    <property type="entry name" value="Peptidase_M1"/>
</dbReference>
<dbReference type="Gene3D" id="3.30.2010.30">
    <property type="match status" value="1"/>
</dbReference>
<dbReference type="GO" id="GO:0008270">
    <property type="term" value="F:zinc ion binding"/>
    <property type="evidence" value="ECO:0007669"/>
    <property type="project" value="InterPro"/>
</dbReference>
<dbReference type="PRINTS" id="PR00756">
    <property type="entry name" value="ALADIPTASE"/>
</dbReference>
<accession>U6K3K3</accession>
<dbReference type="InterPro" id="IPR027268">
    <property type="entry name" value="Peptidase_M4/M1_CTD_sf"/>
</dbReference>
<dbReference type="OrthoDB" id="10031169at2759"/>
<dbReference type="GO" id="GO:0004177">
    <property type="term" value="F:aminopeptidase activity"/>
    <property type="evidence" value="ECO:0007669"/>
    <property type="project" value="UniProtKB-KW"/>
</dbReference>
<dbReference type="InterPro" id="IPR012779">
    <property type="entry name" value="Peptidase_M1_pepN"/>
</dbReference>
<keyword evidence="5" id="KW-0479">Metal-binding</keyword>
<dbReference type="Pfam" id="PF17432">
    <property type="entry name" value="DUF3458_C"/>
    <property type="match status" value="1"/>
</dbReference>
<evidence type="ECO:0000259" key="11">
    <source>
        <dbReference type="Pfam" id="PF17432"/>
    </source>
</evidence>
<sequence>MQWDEEAFGREYDLDTLNVVCVNDFNSGAMENKGLLIFNCHSLLAHPDISTDIEFSQVISTVAHEYFHNWTGNRVTIRDWTELWLKEGLTTFRERLFSTTLAPAAVHRIEDMKRLINLQFPEDSGALATPVRPESYLAVHNLYNRTTYWKGAEVMRMVRTILGEEKYRKGMDLYFRRHDGMAVTSEDFRAAMSEASGIDLSAFDLWFRQAGTPTLRVVSVSFDSFMGAYTITLQQKVEPTPGEPEKKPLLVPVAIGLIGRRSHKDLLNPPTQVVLMTQEVQSFRFTGIREACEPSILRDFAFDLWFRQVVLMTQEVQSFRFTGIREACEPSILRDFSAPVNLVYEQTVDQLAFLAAYDTDPVNKWRAVQNLATRVILGRVKNARRDRNIDALPALDKAFLNAFSAVLMDSGSDKNVKGLTLRLPEIAELESHVEPVDPVALHSARYSVMLDLAAAFKADMLNLYKDLTVHRVEIFDHQDMGRRRLRNEILSYLCSARDREAALLAYQHFLSAKCMSDKFYALRCLSSMQQPERQKAFDLFYAEAKGNAQLIDHWFRLQSAAELPDQLERIELLLEHPDFSYENPNRLRSVFSVLRQVNYLHFHREDGKGYRLVADAVLKVDKFNSSMAATLAGHLKGWRAYVFDRQVLMKEQLQRILAEPSLSDAVREVVSRSLAK</sequence>
<dbReference type="AlphaFoldDB" id="U6K3K3"/>
<evidence type="ECO:0000256" key="2">
    <source>
        <dbReference type="ARBA" id="ARBA00010136"/>
    </source>
</evidence>
<dbReference type="GO" id="GO:0006508">
    <property type="term" value="P:proteolysis"/>
    <property type="evidence" value="ECO:0007669"/>
    <property type="project" value="UniProtKB-KW"/>
</dbReference>
<dbReference type="RefSeq" id="XP_013354834.1">
    <property type="nucleotide sequence ID" value="XM_013499380.1"/>
</dbReference>
<comment type="cofactor">
    <cofactor evidence="1">
        <name>Zn(2+)</name>
        <dbReference type="ChEBI" id="CHEBI:29105"/>
    </cofactor>
</comment>
<dbReference type="PANTHER" id="PTHR46322:SF1">
    <property type="entry name" value="PUROMYCIN-SENSITIVE AMINOPEPTIDASE"/>
    <property type="match status" value="1"/>
</dbReference>
<dbReference type="SUPFAM" id="SSF55486">
    <property type="entry name" value="Metalloproteases ('zincins'), catalytic domain"/>
    <property type="match status" value="1"/>
</dbReference>
<dbReference type="InterPro" id="IPR037144">
    <property type="entry name" value="Peptidase_M1_pepN_C_sf"/>
</dbReference>
<evidence type="ECO:0000256" key="6">
    <source>
        <dbReference type="ARBA" id="ARBA00022801"/>
    </source>
</evidence>
<evidence type="ECO:0000313" key="13">
    <source>
        <dbReference type="Proteomes" id="UP000030744"/>
    </source>
</evidence>
<evidence type="ECO:0008006" key="14">
    <source>
        <dbReference type="Google" id="ProtNLM"/>
    </source>
</evidence>
<evidence type="ECO:0000256" key="7">
    <source>
        <dbReference type="ARBA" id="ARBA00022833"/>
    </source>
</evidence>
<organism evidence="12 13">
    <name type="scientific">Eimeria mitis</name>
    <dbReference type="NCBI Taxonomy" id="44415"/>
    <lineage>
        <taxon>Eukaryota</taxon>
        <taxon>Sar</taxon>
        <taxon>Alveolata</taxon>
        <taxon>Apicomplexa</taxon>
        <taxon>Conoidasida</taxon>
        <taxon>Coccidia</taxon>
        <taxon>Eucoccidiorida</taxon>
        <taxon>Eimeriorina</taxon>
        <taxon>Eimeriidae</taxon>
        <taxon>Eimeria</taxon>
    </lineage>
</organism>
<dbReference type="InterPro" id="IPR038438">
    <property type="entry name" value="PepN_Ig-like_sf"/>
</dbReference>
<feature type="domain" description="Peptidase M1 alanyl aminopeptidase Ig-like fold" evidence="10">
    <location>
        <begin position="211"/>
        <end position="302"/>
    </location>
</feature>
<proteinExistence type="inferred from homology"/>
<dbReference type="EMBL" id="HG684008">
    <property type="protein sequence ID" value="CDJ32269.1"/>
    <property type="molecule type" value="Genomic_DNA"/>
</dbReference>
<evidence type="ECO:0000259" key="9">
    <source>
        <dbReference type="Pfam" id="PF01433"/>
    </source>
</evidence>
<keyword evidence="4" id="KW-0645">Protease</keyword>
<evidence type="ECO:0000256" key="5">
    <source>
        <dbReference type="ARBA" id="ARBA00022723"/>
    </source>
</evidence>
<keyword evidence="8" id="KW-0482">Metalloprotease</keyword>
<keyword evidence="3" id="KW-0031">Aminopeptidase</keyword>
<dbReference type="InterPro" id="IPR035414">
    <property type="entry name" value="Peptidase_M1_pepN_Ig-like"/>
</dbReference>
<evidence type="ECO:0000256" key="1">
    <source>
        <dbReference type="ARBA" id="ARBA00001947"/>
    </source>
</evidence>
<dbReference type="InterPro" id="IPR014782">
    <property type="entry name" value="Peptidase_M1_dom"/>
</dbReference>
<dbReference type="Proteomes" id="UP000030744">
    <property type="component" value="Unassembled WGS sequence"/>
</dbReference>
<dbReference type="GeneID" id="25376145"/>
<dbReference type="InterPro" id="IPR024601">
    <property type="entry name" value="Peptidase_M1_pepN_C"/>
</dbReference>
<dbReference type="PANTHER" id="PTHR46322">
    <property type="entry name" value="PUROMYCIN-SENSITIVE AMINOPEPTIDASE"/>
    <property type="match status" value="1"/>
</dbReference>
<dbReference type="Gene3D" id="1.10.390.10">
    <property type="entry name" value="Neutral Protease Domain 2"/>
    <property type="match status" value="1"/>
</dbReference>
<dbReference type="Gene3D" id="1.25.50.10">
    <property type="entry name" value="Peptidase M1, alanyl aminopeptidase, C-terminal domain"/>
    <property type="match status" value="1"/>
</dbReference>
<comment type="similarity">
    <text evidence="2">Belongs to the peptidase M1 family.</text>
</comment>
<protein>
    <recommendedName>
        <fullName evidence="14">Aminopeptidase N</fullName>
    </recommendedName>
</protein>
<reference evidence="12" key="2">
    <citation type="submission" date="2013-10" db="EMBL/GenBank/DDBJ databases">
        <authorList>
            <person name="Aslett M."/>
        </authorList>
    </citation>
    <scope>NUCLEOTIDE SEQUENCE [LARGE SCALE GENOMIC DNA]</scope>
    <source>
        <strain evidence="12">Houghton</strain>
    </source>
</reference>
<keyword evidence="7" id="KW-0862">Zinc</keyword>
<evidence type="ECO:0000259" key="10">
    <source>
        <dbReference type="Pfam" id="PF11940"/>
    </source>
</evidence>
<evidence type="ECO:0000313" key="12">
    <source>
        <dbReference type="EMBL" id="CDJ32269.1"/>
    </source>
</evidence>
<dbReference type="GO" id="GO:0008237">
    <property type="term" value="F:metallopeptidase activity"/>
    <property type="evidence" value="ECO:0007669"/>
    <property type="project" value="UniProtKB-KW"/>
</dbReference>
<reference evidence="12" key="1">
    <citation type="submission" date="2013-10" db="EMBL/GenBank/DDBJ databases">
        <title>Genomic analysis of the causative agents of coccidiosis in chickens.</title>
        <authorList>
            <person name="Reid A.J."/>
            <person name="Blake D."/>
            <person name="Billington K."/>
            <person name="Browne H."/>
            <person name="Dunn M."/>
            <person name="Hung S."/>
            <person name="Kawahara F."/>
            <person name="Miranda-Saavedra D."/>
            <person name="Mourier T."/>
            <person name="Nagra H."/>
            <person name="Otto T.D."/>
            <person name="Rawlings N."/>
            <person name="Sanchez A."/>
            <person name="Sanders M."/>
            <person name="Subramaniam C."/>
            <person name="Tay Y."/>
            <person name="Dear P."/>
            <person name="Doerig C."/>
            <person name="Gruber A."/>
            <person name="Parkinson J."/>
            <person name="Shirley M."/>
            <person name="Wan K.L."/>
            <person name="Berriman M."/>
            <person name="Tomley F."/>
            <person name="Pain A."/>
        </authorList>
    </citation>
    <scope>NUCLEOTIDE SEQUENCE [LARGE SCALE GENOMIC DNA]</scope>
    <source>
        <strain evidence="12">Houghton</strain>
    </source>
</reference>
<name>U6K3K3_9EIME</name>
<feature type="domain" description="Peptidase M1 alanyl aminopeptidase C-terminal" evidence="11">
    <location>
        <begin position="349"/>
        <end position="675"/>
    </location>
</feature>